<keyword evidence="6 7" id="KW-0472">Membrane</keyword>
<evidence type="ECO:0000256" key="6">
    <source>
        <dbReference type="ARBA" id="ARBA00023136"/>
    </source>
</evidence>
<evidence type="ECO:0000256" key="1">
    <source>
        <dbReference type="ARBA" id="ARBA00004651"/>
    </source>
</evidence>
<dbReference type="EMBL" id="PPEK01000001">
    <property type="protein sequence ID" value="PNV68665.1"/>
    <property type="molecule type" value="Genomic_DNA"/>
</dbReference>
<feature type="transmembrane region" description="Helical" evidence="7">
    <location>
        <begin position="91"/>
        <end position="109"/>
    </location>
</feature>
<dbReference type="PANTHER" id="PTHR30106">
    <property type="entry name" value="INNER MEMBRANE PROTEIN YEIH-RELATED"/>
    <property type="match status" value="1"/>
</dbReference>
<sequence>MSTIKKHLPGVVVCLAIALPCWFAGQALPLIGGPVFAIVAGMALAVFWKQPTRGSVQHGIAFTGKKVLQAAVVLLGFGLNLAQIAQVGMMSLPIIGATVATALIVAFALHSVLHMPSETSTLIGVGSSICGGSAIAATAPVIKADDKDVAQAISVIFLFNVLAALIFPSLGGALGMSNEGFGLFAGTAVNDTSSVTAAAAAWDGMHPGSNALDQATIVKLTRTLAIIPITLVLGIWVARRERRDPAALEAQQHNVVMPSGKLGGFSLRRALPAFIVLFLLASVITTLAAAAGVDMMLFEPLKTLSKFFIVMAMAAIGLNTDIVHLVKTGGKPIFMGLCCWIAIAAVSLGMQHVLGLW</sequence>
<reference evidence="9" key="1">
    <citation type="submission" date="2018-01" db="EMBL/GenBank/DDBJ databases">
        <title>Rubneribacter badeniensis gen. nov., sp. nov., and Colonibacter rubneri, gen. nov., sp. nov., WGS of new members of the Eggerthellaceae.</title>
        <authorList>
            <person name="Danylec N."/>
            <person name="Stoll D.A."/>
            <person name="Doetsch A."/>
            <person name="Kulling S.E."/>
            <person name="Huch M."/>
        </authorList>
    </citation>
    <scope>NUCLEOTIDE SEQUENCE [LARGE SCALE GENOMIC DNA]</scope>
    <source>
        <strain evidence="9">ResAG-96</strain>
    </source>
</reference>
<dbReference type="Proteomes" id="UP000236197">
    <property type="component" value="Unassembled WGS sequence"/>
</dbReference>
<evidence type="ECO:0000256" key="2">
    <source>
        <dbReference type="ARBA" id="ARBA00007977"/>
    </source>
</evidence>
<evidence type="ECO:0000256" key="3">
    <source>
        <dbReference type="ARBA" id="ARBA00022475"/>
    </source>
</evidence>
<keyword evidence="5 7" id="KW-1133">Transmembrane helix</keyword>
<feature type="transmembrane region" description="Helical" evidence="7">
    <location>
        <begin position="220"/>
        <end position="238"/>
    </location>
</feature>
<dbReference type="OrthoDB" id="9766798at2"/>
<evidence type="ECO:0000256" key="4">
    <source>
        <dbReference type="ARBA" id="ARBA00022692"/>
    </source>
</evidence>
<dbReference type="RefSeq" id="WP_103263992.1">
    <property type="nucleotide sequence ID" value="NZ_CABMLE010000001.1"/>
</dbReference>
<keyword evidence="9" id="KW-1185">Reference proteome</keyword>
<comment type="caution">
    <text evidence="8">The sequence shown here is derived from an EMBL/GenBank/DDBJ whole genome shotgun (WGS) entry which is preliminary data.</text>
</comment>
<proteinExistence type="inferred from homology"/>
<dbReference type="PANTHER" id="PTHR30106:SF1">
    <property type="entry name" value="UPF0324 MEMBRANE PROTEIN FN0533"/>
    <property type="match status" value="1"/>
</dbReference>
<accession>A0A2K2UEA7</accession>
<feature type="transmembrane region" description="Helical" evidence="7">
    <location>
        <begin position="31"/>
        <end position="48"/>
    </location>
</feature>
<name>A0A2K2UEA7_9ACTN</name>
<organism evidence="8 9">
    <name type="scientific">Enteroscipio rubneri</name>
    <dbReference type="NCBI Taxonomy" id="2070686"/>
    <lineage>
        <taxon>Bacteria</taxon>
        <taxon>Bacillati</taxon>
        <taxon>Actinomycetota</taxon>
        <taxon>Coriobacteriia</taxon>
        <taxon>Eggerthellales</taxon>
        <taxon>Eggerthellaceae</taxon>
        <taxon>Enteroscipio</taxon>
    </lineage>
</organism>
<gene>
    <name evidence="8" type="ORF">C2L71_01385</name>
</gene>
<feature type="transmembrane region" description="Helical" evidence="7">
    <location>
        <begin position="271"/>
        <end position="293"/>
    </location>
</feature>
<feature type="transmembrane region" description="Helical" evidence="7">
    <location>
        <begin position="68"/>
        <end position="85"/>
    </location>
</feature>
<evidence type="ECO:0000256" key="5">
    <source>
        <dbReference type="ARBA" id="ARBA00022989"/>
    </source>
</evidence>
<comment type="subcellular location">
    <subcellularLocation>
        <location evidence="1">Cell membrane</location>
        <topology evidence="1">Multi-pass membrane protein</topology>
    </subcellularLocation>
</comment>
<feature type="transmembrane region" description="Helical" evidence="7">
    <location>
        <begin position="333"/>
        <end position="354"/>
    </location>
</feature>
<keyword evidence="4 7" id="KW-0812">Transmembrane</keyword>
<dbReference type="Pfam" id="PF03601">
    <property type="entry name" value="Cons_hypoth698"/>
    <property type="match status" value="1"/>
</dbReference>
<feature type="transmembrane region" description="Helical" evidence="7">
    <location>
        <begin position="121"/>
        <end position="143"/>
    </location>
</feature>
<feature type="transmembrane region" description="Helical" evidence="7">
    <location>
        <begin position="180"/>
        <end position="200"/>
    </location>
</feature>
<feature type="transmembrane region" description="Helical" evidence="7">
    <location>
        <begin position="7"/>
        <end position="25"/>
    </location>
</feature>
<dbReference type="AlphaFoldDB" id="A0A2K2UEA7"/>
<feature type="transmembrane region" description="Helical" evidence="7">
    <location>
        <begin position="149"/>
        <end position="168"/>
    </location>
</feature>
<evidence type="ECO:0000313" key="9">
    <source>
        <dbReference type="Proteomes" id="UP000236197"/>
    </source>
</evidence>
<comment type="similarity">
    <text evidence="2">Belongs to the UPF0324 family.</text>
</comment>
<dbReference type="GO" id="GO:0005886">
    <property type="term" value="C:plasma membrane"/>
    <property type="evidence" value="ECO:0007669"/>
    <property type="project" value="UniProtKB-SubCell"/>
</dbReference>
<feature type="transmembrane region" description="Helical" evidence="7">
    <location>
        <begin position="305"/>
        <end position="326"/>
    </location>
</feature>
<evidence type="ECO:0000256" key="7">
    <source>
        <dbReference type="SAM" id="Phobius"/>
    </source>
</evidence>
<dbReference type="InterPro" id="IPR018383">
    <property type="entry name" value="UPF0324_pro"/>
</dbReference>
<evidence type="ECO:0000313" key="8">
    <source>
        <dbReference type="EMBL" id="PNV68665.1"/>
    </source>
</evidence>
<protein>
    <submittedName>
        <fullName evidence="8">Putative sulfate exporter family transporter</fullName>
    </submittedName>
</protein>
<keyword evidence="3" id="KW-1003">Cell membrane</keyword>